<evidence type="ECO:0000256" key="2">
    <source>
        <dbReference type="ARBA" id="ARBA00007424"/>
    </source>
</evidence>
<dbReference type="EMBL" id="AP014564">
    <property type="protein sequence ID" value="BAV95173.1"/>
    <property type="molecule type" value="Genomic_DNA"/>
</dbReference>
<dbReference type="Gene3D" id="3.40.50.960">
    <property type="entry name" value="Lumazine/riboflavin synthase"/>
    <property type="match status" value="1"/>
</dbReference>
<keyword evidence="4 7" id="KW-0686">Riboflavin biosynthesis</keyword>
<feature type="binding site" evidence="7">
    <location>
        <begin position="91"/>
        <end position="93"/>
    </location>
    <ligand>
        <name>5-amino-6-(D-ribitylamino)uracil</name>
        <dbReference type="ChEBI" id="CHEBI:15934"/>
    </ligand>
</feature>
<dbReference type="GO" id="GO:0005829">
    <property type="term" value="C:cytosol"/>
    <property type="evidence" value="ECO:0007669"/>
    <property type="project" value="TreeGrafter"/>
</dbReference>
<evidence type="ECO:0000313" key="8">
    <source>
        <dbReference type="EMBL" id="BAV95173.1"/>
    </source>
</evidence>
<dbReference type="NCBIfam" id="TIGR00114">
    <property type="entry name" value="lumazine-synth"/>
    <property type="match status" value="1"/>
</dbReference>
<feature type="binding site" evidence="7">
    <location>
        <begin position="96"/>
        <end position="97"/>
    </location>
    <ligand>
        <name>(2S)-2-hydroxy-3-oxobutyl phosphate</name>
        <dbReference type="ChEBI" id="CHEBI:58830"/>
    </ligand>
</feature>
<dbReference type="InterPro" id="IPR036467">
    <property type="entry name" value="LS/RS_sf"/>
</dbReference>
<evidence type="ECO:0000256" key="4">
    <source>
        <dbReference type="ARBA" id="ARBA00022619"/>
    </source>
</evidence>
<feature type="binding site" evidence="7">
    <location>
        <position position="138"/>
    </location>
    <ligand>
        <name>(2S)-2-hydroxy-3-oxobutyl phosphate</name>
        <dbReference type="ChEBI" id="CHEBI:58830"/>
    </ligand>
</feature>
<name>A0A1J1E2J6_9FLAO</name>
<keyword evidence="5 7" id="KW-0808">Transferase</keyword>
<sequence length="167" mass="18398">MSTEHRKYGSIIDNISKEDISEMSFGLVVSQWNSQITENLYNGANETLLSSGVDEGNIFRLNVPGSFELIYGSKLLYESNTSIDAIISIGSLIEGETKHFDYICQAVSNGIKDLNIKYSIPFIFCVLTDNNIEQSIARSGGKLGNKGIESAICAMDMAVLNRRKLSK</sequence>
<evidence type="ECO:0000256" key="5">
    <source>
        <dbReference type="ARBA" id="ARBA00022679"/>
    </source>
</evidence>
<dbReference type="GO" id="GO:0009349">
    <property type="term" value="C:riboflavin synthase complex"/>
    <property type="evidence" value="ECO:0007669"/>
    <property type="project" value="UniProtKB-UniRule"/>
</dbReference>
<dbReference type="OrthoDB" id="9809709at2"/>
<dbReference type="PANTHER" id="PTHR21058">
    <property type="entry name" value="6,7-DIMETHYL-8-RIBITYLLUMAZINE SYNTHASE DMRL SYNTHASE LUMAZINE SYNTHASE"/>
    <property type="match status" value="1"/>
</dbReference>
<comment type="catalytic activity">
    <reaction evidence="6 7">
        <text>(2S)-2-hydroxy-3-oxobutyl phosphate + 5-amino-6-(D-ribitylamino)uracil = 6,7-dimethyl-8-(1-D-ribityl)lumazine + phosphate + 2 H2O + H(+)</text>
        <dbReference type="Rhea" id="RHEA:26152"/>
        <dbReference type="ChEBI" id="CHEBI:15377"/>
        <dbReference type="ChEBI" id="CHEBI:15378"/>
        <dbReference type="ChEBI" id="CHEBI:15934"/>
        <dbReference type="ChEBI" id="CHEBI:43474"/>
        <dbReference type="ChEBI" id="CHEBI:58201"/>
        <dbReference type="ChEBI" id="CHEBI:58830"/>
        <dbReference type="EC" id="2.5.1.78"/>
    </reaction>
</comment>
<dbReference type="HAMAP" id="MF_00178">
    <property type="entry name" value="Lumazine_synth"/>
    <property type="match status" value="1"/>
</dbReference>
<dbReference type="EC" id="2.5.1.78" evidence="3 7"/>
<comment type="pathway">
    <text evidence="1 7">Cofactor biosynthesis; riboflavin biosynthesis; riboflavin from 2-hydroxy-3-oxobutyl phosphate and 5-amino-6-(D-ribitylamino)uracil: step 1/2.</text>
</comment>
<dbReference type="PANTHER" id="PTHR21058:SF0">
    <property type="entry name" value="6,7-DIMETHYL-8-RIBITYLLUMAZINE SYNTHASE"/>
    <property type="match status" value="1"/>
</dbReference>
<evidence type="ECO:0000256" key="6">
    <source>
        <dbReference type="ARBA" id="ARBA00048785"/>
    </source>
</evidence>
<dbReference type="Pfam" id="PF00885">
    <property type="entry name" value="DMRL_synthase"/>
    <property type="match status" value="1"/>
</dbReference>
<comment type="similarity">
    <text evidence="2 7">Belongs to the DMRL synthase family.</text>
</comment>
<reference evidence="8 9" key="1">
    <citation type="submission" date="2014-03" db="EMBL/GenBank/DDBJ databases">
        <title>complete genome sequence of Flavobacteriaceae bacterium JBKA-6.</title>
        <authorList>
            <person name="Takano T."/>
            <person name="Nakamura Y."/>
            <person name="Takuma S."/>
            <person name="Yasuike M."/>
            <person name="Matsuyama T."/>
            <person name="Sakai T."/>
            <person name="Fujiwara A."/>
            <person name="Kimoto K."/>
            <person name="Fukuda Y."/>
            <person name="Kondo H."/>
            <person name="Hirono I."/>
            <person name="Nakayasu C."/>
        </authorList>
    </citation>
    <scope>NUCLEOTIDE SEQUENCE [LARGE SCALE GENOMIC DNA]</scope>
    <source>
        <strain evidence="8 9">JBKA-6</strain>
    </source>
</reference>
<dbReference type="InterPro" id="IPR034964">
    <property type="entry name" value="LS"/>
</dbReference>
<dbReference type="KEGG" id="ise:JBKA6_1160"/>
<organism evidence="8 9">
    <name type="scientific">Ichthyobacterium seriolicida</name>
    <dbReference type="NCBI Taxonomy" id="242600"/>
    <lineage>
        <taxon>Bacteria</taxon>
        <taxon>Pseudomonadati</taxon>
        <taxon>Bacteroidota</taxon>
        <taxon>Flavobacteriia</taxon>
        <taxon>Flavobacteriales</taxon>
        <taxon>Ichthyobacteriaceae</taxon>
        <taxon>Ichthyobacterium</taxon>
    </lineage>
</organism>
<protein>
    <recommendedName>
        <fullName evidence="3 7">6,7-dimethyl-8-ribityllumazine synthase</fullName>
        <shortName evidence="7">DMRL synthase</shortName>
        <shortName evidence="7">LS</shortName>
        <shortName evidence="7">Lumazine synthase</shortName>
        <ecNumber evidence="3 7">2.5.1.78</ecNumber>
    </recommendedName>
</protein>
<dbReference type="GO" id="GO:0000906">
    <property type="term" value="F:6,7-dimethyl-8-ribityllumazine synthase activity"/>
    <property type="evidence" value="ECO:0007669"/>
    <property type="project" value="UniProtKB-UniRule"/>
</dbReference>
<keyword evidence="9" id="KW-1185">Reference proteome</keyword>
<gene>
    <name evidence="7" type="primary">ribH</name>
    <name evidence="8" type="ORF">JBKA6_1160</name>
</gene>
<feature type="binding site" evidence="7">
    <location>
        <position position="124"/>
    </location>
    <ligand>
        <name>5-amino-6-(D-ribitylamino)uracil</name>
        <dbReference type="ChEBI" id="CHEBI:15934"/>
    </ligand>
</feature>
<evidence type="ECO:0000256" key="3">
    <source>
        <dbReference type="ARBA" id="ARBA00012664"/>
    </source>
</evidence>
<dbReference type="GO" id="GO:0009231">
    <property type="term" value="P:riboflavin biosynthetic process"/>
    <property type="evidence" value="ECO:0007669"/>
    <property type="project" value="UniProtKB-UniRule"/>
</dbReference>
<feature type="binding site" evidence="7">
    <location>
        <position position="32"/>
    </location>
    <ligand>
        <name>5-amino-6-(D-ribitylamino)uracil</name>
        <dbReference type="ChEBI" id="CHEBI:15934"/>
    </ligand>
</feature>
<evidence type="ECO:0000256" key="7">
    <source>
        <dbReference type="HAMAP-Rule" id="MF_00178"/>
    </source>
</evidence>
<feature type="active site" description="Proton donor" evidence="7">
    <location>
        <position position="99"/>
    </location>
</feature>
<dbReference type="AlphaFoldDB" id="A0A1J1E2J6"/>
<dbReference type="RefSeq" id="WP_096686748.1">
    <property type="nucleotide sequence ID" value="NZ_AP014564.1"/>
</dbReference>
<feature type="binding site" evidence="7">
    <location>
        <begin position="66"/>
        <end position="68"/>
    </location>
    <ligand>
        <name>5-amino-6-(D-ribitylamino)uracil</name>
        <dbReference type="ChEBI" id="CHEBI:15934"/>
    </ligand>
</feature>
<proteinExistence type="inferred from homology"/>
<dbReference type="Proteomes" id="UP000243197">
    <property type="component" value="Chromosome"/>
</dbReference>
<dbReference type="UniPathway" id="UPA00275">
    <property type="reaction ID" value="UER00404"/>
</dbReference>
<dbReference type="SUPFAM" id="SSF52121">
    <property type="entry name" value="Lumazine synthase"/>
    <property type="match status" value="1"/>
</dbReference>
<accession>A0A1J1E2J6</accession>
<dbReference type="InterPro" id="IPR002180">
    <property type="entry name" value="LS/RS"/>
</dbReference>
<evidence type="ECO:0000256" key="1">
    <source>
        <dbReference type="ARBA" id="ARBA00004917"/>
    </source>
</evidence>
<dbReference type="CDD" id="cd09209">
    <property type="entry name" value="Lumazine_synthase-I"/>
    <property type="match status" value="1"/>
</dbReference>
<evidence type="ECO:0000313" key="9">
    <source>
        <dbReference type="Proteomes" id="UP000243197"/>
    </source>
</evidence>
<comment type="function">
    <text evidence="7">Catalyzes the formation of 6,7-dimethyl-8-ribityllumazine by condensation of 5-amino-6-(D-ribitylamino)uracil with 3,4-dihydroxy-2-butanone 4-phosphate. This is the penultimate step in the biosynthesis of riboflavin.</text>
</comment>